<feature type="region of interest" description="Disordered" evidence="9">
    <location>
        <begin position="367"/>
        <end position="461"/>
    </location>
</feature>
<protein>
    <recommendedName>
        <fullName evidence="7">Katanin p80 WD40 repeat-containing subunit B1 homolog</fullName>
    </recommendedName>
</protein>
<dbReference type="AlphaFoldDB" id="A0A9R0K6E7"/>
<evidence type="ECO:0000313" key="12">
    <source>
        <dbReference type="RefSeq" id="XP_021860215.2"/>
    </source>
</evidence>
<dbReference type="InterPro" id="IPR020472">
    <property type="entry name" value="WD40_PAC1"/>
</dbReference>
<dbReference type="PANTHER" id="PTHR19845:SF15">
    <property type="entry name" value="KATANIN P80 WD40 REPEAT-CONTAINING SUBUNIT B1 HOMOLOG KTN80.2"/>
    <property type="match status" value="1"/>
</dbReference>
<evidence type="ECO:0000256" key="3">
    <source>
        <dbReference type="ARBA" id="ARBA00022574"/>
    </source>
</evidence>
<evidence type="ECO:0000256" key="9">
    <source>
        <dbReference type="SAM" id="MobiDB-lite"/>
    </source>
</evidence>
<keyword evidence="6 7" id="KW-0206">Cytoskeleton</keyword>
<evidence type="ECO:0000256" key="8">
    <source>
        <dbReference type="PROSITE-ProRule" id="PRU00221"/>
    </source>
</evidence>
<dbReference type="PROSITE" id="PS00678">
    <property type="entry name" value="WD_REPEATS_1"/>
    <property type="match status" value="2"/>
</dbReference>
<gene>
    <name evidence="12" type="primary">LOC110799298</name>
</gene>
<evidence type="ECO:0000256" key="6">
    <source>
        <dbReference type="ARBA" id="ARBA00023212"/>
    </source>
</evidence>
<dbReference type="Gene3D" id="2.130.10.10">
    <property type="entry name" value="YVTN repeat-like/Quinoprotein amine dehydrogenase"/>
    <property type="match status" value="2"/>
</dbReference>
<feature type="compositionally biased region" description="Low complexity" evidence="9">
    <location>
        <begin position="332"/>
        <end position="347"/>
    </location>
</feature>
<dbReference type="GO" id="GO:0005874">
    <property type="term" value="C:microtubule"/>
    <property type="evidence" value="ECO:0007669"/>
    <property type="project" value="UniProtKB-KW"/>
</dbReference>
<dbReference type="GO" id="GO:0051013">
    <property type="term" value="P:microtubule severing"/>
    <property type="evidence" value="ECO:0007669"/>
    <property type="project" value="UniProtKB-UniRule"/>
</dbReference>
<dbReference type="InterPro" id="IPR015943">
    <property type="entry name" value="WD40/YVTN_repeat-like_dom_sf"/>
</dbReference>
<organism evidence="11 12">
    <name type="scientific">Spinacia oleracea</name>
    <name type="common">Spinach</name>
    <dbReference type="NCBI Taxonomy" id="3562"/>
    <lineage>
        <taxon>Eukaryota</taxon>
        <taxon>Viridiplantae</taxon>
        <taxon>Streptophyta</taxon>
        <taxon>Embryophyta</taxon>
        <taxon>Tracheophyta</taxon>
        <taxon>Spermatophyta</taxon>
        <taxon>Magnoliopsida</taxon>
        <taxon>eudicotyledons</taxon>
        <taxon>Gunneridae</taxon>
        <taxon>Pentapetalae</taxon>
        <taxon>Caryophyllales</taxon>
        <taxon>Chenopodiaceae</taxon>
        <taxon>Chenopodioideae</taxon>
        <taxon>Anserineae</taxon>
        <taxon>Spinacia</taxon>
    </lineage>
</organism>
<evidence type="ECO:0000256" key="5">
    <source>
        <dbReference type="ARBA" id="ARBA00022737"/>
    </source>
</evidence>
<reference evidence="12" key="2">
    <citation type="submission" date="2025-08" db="UniProtKB">
        <authorList>
            <consortium name="RefSeq"/>
        </authorList>
    </citation>
    <scope>IDENTIFICATION</scope>
    <source>
        <tissue evidence="12">Leaf</tissue>
    </source>
</reference>
<dbReference type="InterPro" id="IPR036322">
    <property type="entry name" value="WD40_repeat_dom_sf"/>
</dbReference>
<reference evidence="11" key="1">
    <citation type="journal article" date="2021" name="Nat. Commun.">
        <title>Genomic analyses provide insights into spinach domestication and the genetic basis of agronomic traits.</title>
        <authorList>
            <person name="Cai X."/>
            <person name="Sun X."/>
            <person name="Xu C."/>
            <person name="Sun H."/>
            <person name="Wang X."/>
            <person name="Ge C."/>
            <person name="Zhang Z."/>
            <person name="Wang Q."/>
            <person name="Fei Z."/>
            <person name="Jiao C."/>
            <person name="Wang Q."/>
        </authorList>
    </citation>
    <scope>NUCLEOTIDE SEQUENCE [LARGE SCALE GENOMIC DNA]</scope>
    <source>
        <strain evidence="11">cv. Varoflay</strain>
    </source>
</reference>
<name>A0A9R0K6E7_SPIOL</name>
<accession>A0A9R0K6E7</accession>
<evidence type="ECO:0000313" key="11">
    <source>
        <dbReference type="Proteomes" id="UP000813463"/>
    </source>
</evidence>
<dbReference type="HAMAP" id="MF_03022">
    <property type="entry name" value="Katanin_p80_B1"/>
    <property type="match status" value="1"/>
</dbReference>
<keyword evidence="5" id="KW-0677">Repeat</keyword>
<feature type="compositionally biased region" description="Polar residues" evidence="9">
    <location>
        <begin position="395"/>
        <end position="405"/>
    </location>
</feature>
<feature type="domain" description="Katanin p80 subunit C-terminal" evidence="10">
    <location>
        <begin position="654"/>
        <end position="810"/>
    </location>
</feature>
<evidence type="ECO:0000256" key="1">
    <source>
        <dbReference type="ARBA" id="ARBA00004245"/>
    </source>
</evidence>
<evidence type="ECO:0000259" key="10">
    <source>
        <dbReference type="Pfam" id="PF13925"/>
    </source>
</evidence>
<dbReference type="PANTHER" id="PTHR19845">
    <property type="entry name" value="KATANIN P80 SUBUNIT"/>
    <property type="match status" value="1"/>
</dbReference>
<proteinExistence type="inferred from homology"/>
<feature type="compositionally biased region" description="Low complexity" evidence="9">
    <location>
        <begin position="420"/>
        <end position="430"/>
    </location>
</feature>
<dbReference type="Proteomes" id="UP000813463">
    <property type="component" value="Chromosome 6"/>
</dbReference>
<dbReference type="GO" id="GO:0051510">
    <property type="term" value="P:regulation of unidimensional cell growth"/>
    <property type="evidence" value="ECO:0007669"/>
    <property type="project" value="UniProtKB-ARBA"/>
</dbReference>
<dbReference type="GO" id="GO:0008352">
    <property type="term" value="C:katanin complex"/>
    <property type="evidence" value="ECO:0000318"/>
    <property type="project" value="GO_Central"/>
</dbReference>
<feature type="region of interest" description="Disordered" evidence="9">
    <location>
        <begin position="533"/>
        <end position="564"/>
    </location>
</feature>
<dbReference type="InterPro" id="IPR019775">
    <property type="entry name" value="WD40_repeat_CS"/>
</dbReference>
<dbReference type="Pfam" id="PF13925">
    <property type="entry name" value="Katanin_con80"/>
    <property type="match status" value="1"/>
</dbReference>
<dbReference type="KEGG" id="soe:110799298"/>
<evidence type="ECO:0000256" key="2">
    <source>
        <dbReference type="ARBA" id="ARBA00022490"/>
    </source>
</evidence>
<feature type="repeat" description="WD" evidence="8">
    <location>
        <begin position="54"/>
        <end position="95"/>
    </location>
</feature>
<dbReference type="GO" id="GO:0008017">
    <property type="term" value="F:microtubule binding"/>
    <property type="evidence" value="ECO:0007669"/>
    <property type="project" value="UniProtKB-UniRule"/>
</dbReference>
<feature type="repeat" description="WD" evidence="8">
    <location>
        <begin position="138"/>
        <end position="179"/>
    </location>
</feature>
<evidence type="ECO:0000256" key="4">
    <source>
        <dbReference type="ARBA" id="ARBA00022701"/>
    </source>
</evidence>
<comment type="similarity">
    <text evidence="7">Belongs to the WD repeat KATNB1 family.</text>
</comment>
<keyword evidence="3 8" id="KW-0853">WD repeat</keyword>
<sequence>MAKRAYKLQEFAAHSANVNCLRIGKKACRLLLTGGDDHKVNLWSIGKPTSLMSLCGHTTPVESLAFDSTEVLVLGGASSGTVKLWDLQEAKMVRTLTGHRSNCTSVEFHPFGEFFASGSADTDLKIWDIRKKGCIHTYKGHNLGINAIKFTPDGRWVVSGGSDNVVKVWDLTAGKLLHDFKFHNGPITSLDFHPLEFLLATGSADRTVKFWDLETFEMIGSARPEAAGVRALTFHPDGRTLFCGYDNNLKVYSWEPVICHDSIDVGWSTLGDLCIREGNLIGCSSYRNSIGVWVADLSCVEPYGTADSGAPQERSPVELKADMRESQSAEATSTVGSSFGSRSSSPDTDSKDIKNIYVDYEKPISSRKTRLRNTSKPVPSDLKETSKLSSKKHNTPNATSGKSNGQAGGRSFITPTFVPRDSSSGKSFSNSRRESITPAKPGSVGSIKATYTRQSSKSKYDVDAADPNFLDRFVLEVGTRDSSGGKCFANSRRESIAPSKPTLTRKSSRTKFDIDDADPNFLDRLVLEVGAKDLDGDKNPTPESFEEKFEEKPSPPIVSDPQSVGGEPFDRQEMQSVKVADGAAAVAHGRTRSLVEKFERGRFVGSEDQTISASPDVVADRINSSATLKEEPQVSGRESPSASDAYVIEDLMENHDALLSGLRARLTKLQMVRHLWERNDIKGAITALKTLPDHFVQADVISVFAEKMEIVTMDLFSCMLPILVGLLDSKMERHAKMSLELLLKLVACYGPTIRSTISAPRCVGVDLHQEERIACCKQCFIQLQQIQGLLPALARKGGSVARSALELNLILQDHSV</sequence>
<dbReference type="GeneID" id="110799298"/>
<feature type="compositionally biased region" description="Basic and acidic residues" evidence="9">
    <location>
        <begin position="533"/>
        <end position="553"/>
    </location>
</feature>
<comment type="function">
    <text evidence="7">May participate in a complex which severs microtubules in an ATP-dependent manner. Microtubule severing may promote rapid reorganization of cellular microtubule arrays.</text>
</comment>
<dbReference type="SUPFAM" id="SSF50978">
    <property type="entry name" value="WD40 repeat-like"/>
    <property type="match status" value="1"/>
</dbReference>
<dbReference type="Pfam" id="PF00400">
    <property type="entry name" value="WD40"/>
    <property type="match status" value="6"/>
</dbReference>
<evidence type="ECO:0000256" key="7">
    <source>
        <dbReference type="HAMAP-Rule" id="MF_03022"/>
    </source>
</evidence>
<dbReference type="InterPro" id="IPR026962">
    <property type="entry name" value="KTNB1"/>
</dbReference>
<dbReference type="PRINTS" id="PR00320">
    <property type="entry name" value="GPROTEINBRPT"/>
</dbReference>
<dbReference type="SMART" id="SM00320">
    <property type="entry name" value="WD40"/>
    <property type="match status" value="6"/>
</dbReference>
<dbReference type="InterPro" id="IPR001680">
    <property type="entry name" value="WD40_rpt"/>
</dbReference>
<dbReference type="RefSeq" id="XP_021860215.2">
    <property type="nucleotide sequence ID" value="XM_022004523.2"/>
</dbReference>
<feature type="repeat" description="WD" evidence="8">
    <location>
        <begin position="11"/>
        <end position="53"/>
    </location>
</feature>
<comment type="subcellular location">
    <subcellularLocation>
        <location evidence="1 7">Cytoplasm</location>
        <location evidence="1 7">Cytoskeleton</location>
    </subcellularLocation>
</comment>
<keyword evidence="4 7" id="KW-0493">Microtubule</keyword>
<dbReference type="GO" id="GO:0005737">
    <property type="term" value="C:cytoplasm"/>
    <property type="evidence" value="ECO:0007669"/>
    <property type="project" value="UniProtKB-UniRule"/>
</dbReference>
<feature type="repeat" description="WD" evidence="8">
    <location>
        <begin position="180"/>
        <end position="221"/>
    </location>
</feature>
<keyword evidence="2 7" id="KW-0963">Cytoplasm</keyword>
<dbReference type="PROSITE" id="PS50082">
    <property type="entry name" value="WD_REPEATS_2"/>
    <property type="match status" value="5"/>
</dbReference>
<feature type="repeat" description="WD" evidence="8">
    <location>
        <begin position="96"/>
        <end position="137"/>
    </location>
</feature>
<dbReference type="CDD" id="cd00200">
    <property type="entry name" value="WD40"/>
    <property type="match status" value="1"/>
</dbReference>
<dbReference type="PROSITE" id="PS50294">
    <property type="entry name" value="WD_REPEATS_REGION"/>
    <property type="match status" value="4"/>
</dbReference>
<feature type="region of interest" description="Disordered" evidence="9">
    <location>
        <begin position="320"/>
        <end position="354"/>
    </location>
</feature>
<keyword evidence="11" id="KW-1185">Reference proteome</keyword>
<dbReference type="InterPro" id="IPR028021">
    <property type="entry name" value="Katanin_C-terminal"/>
</dbReference>
<dbReference type="GO" id="GO:0007019">
    <property type="term" value="P:microtubule depolymerization"/>
    <property type="evidence" value="ECO:0000318"/>
    <property type="project" value="GO_Central"/>
</dbReference>